<evidence type="ECO:0000313" key="2">
    <source>
        <dbReference type="Proteomes" id="UP000828390"/>
    </source>
</evidence>
<name>A0A9D4K1X9_DREPO</name>
<comment type="caution">
    <text evidence="1">The sequence shown here is derived from an EMBL/GenBank/DDBJ whole genome shotgun (WGS) entry which is preliminary data.</text>
</comment>
<gene>
    <name evidence="1" type="ORF">DPMN_130675</name>
</gene>
<evidence type="ECO:0000313" key="1">
    <source>
        <dbReference type="EMBL" id="KAH3828693.1"/>
    </source>
</evidence>
<sequence length="91" mass="10769">MDIDEVLIVDEDEQLAQNTYLLSPMYSRHHHECSLCIFQYITEYEEPIRIFESKLVEMNSKLGCGIQTCVTMVLNEFKDDERMSLFKKIDN</sequence>
<dbReference type="Proteomes" id="UP000828390">
    <property type="component" value="Unassembled WGS sequence"/>
</dbReference>
<dbReference type="AlphaFoldDB" id="A0A9D4K1X9"/>
<proteinExistence type="predicted"/>
<keyword evidence="2" id="KW-1185">Reference proteome</keyword>
<dbReference type="EMBL" id="JAIWYP010000005">
    <property type="protein sequence ID" value="KAH3828693.1"/>
    <property type="molecule type" value="Genomic_DNA"/>
</dbReference>
<accession>A0A9D4K1X9</accession>
<reference evidence="1" key="2">
    <citation type="submission" date="2020-11" db="EMBL/GenBank/DDBJ databases">
        <authorList>
            <person name="McCartney M.A."/>
            <person name="Auch B."/>
            <person name="Kono T."/>
            <person name="Mallez S."/>
            <person name="Becker A."/>
            <person name="Gohl D.M."/>
            <person name="Silverstein K.A.T."/>
            <person name="Koren S."/>
            <person name="Bechman K.B."/>
            <person name="Herman A."/>
            <person name="Abrahante J.E."/>
            <person name="Garbe J."/>
        </authorList>
    </citation>
    <scope>NUCLEOTIDE SEQUENCE</scope>
    <source>
        <strain evidence="1">Duluth1</strain>
        <tissue evidence="1">Whole animal</tissue>
    </source>
</reference>
<reference evidence="1" key="1">
    <citation type="journal article" date="2019" name="bioRxiv">
        <title>The Genome of the Zebra Mussel, Dreissena polymorpha: A Resource for Invasive Species Research.</title>
        <authorList>
            <person name="McCartney M.A."/>
            <person name="Auch B."/>
            <person name="Kono T."/>
            <person name="Mallez S."/>
            <person name="Zhang Y."/>
            <person name="Obille A."/>
            <person name="Becker A."/>
            <person name="Abrahante J.E."/>
            <person name="Garbe J."/>
            <person name="Badalamenti J.P."/>
            <person name="Herman A."/>
            <person name="Mangelson H."/>
            <person name="Liachko I."/>
            <person name="Sullivan S."/>
            <person name="Sone E.D."/>
            <person name="Koren S."/>
            <person name="Silverstein K.A.T."/>
            <person name="Beckman K.B."/>
            <person name="Gohl D.M."/>
        </authorList>
    </citation>
    <scope>NUCLEOTIDE SEQUENCE</scope>
    <source>
        <strain evidence="1">Duluth1</strain>
        <tissue evidence="1">Whole animal</tissue>
    </source>
</reference>
<organism evidence="1 2">
    <name type="scientific">Dreissena polymorpha</name>
    <name type="common">Zebra mussel</name>
    <name type="synonym">Mytilus polymorpha</name>
    <dbReference type="NCBI Taxonomy" id="45954"/>
    <lineage>
        <taxon>Eukaryota</taxon>
        <taxon>Metazoa</taxon>
        <taxon>Spiralia</taxon>
        <taxon>Lophotrochozoa</taxon>
        <taxon>Mollusca</taxon>
        <taxon>Bivalvia</taxon>
        <taxon>Autobranchia</taxon>
        <taxon>Heteroconchia</taxon>
        <taxon>Euheterodonta</taxon>
        <taxon>Imparidentia</taxon>
        <taxon>Neoheterodontei</taxon>
        <taxon>Myida</taxon>
        <taxon>Dreissenoidea</taxon>
        <taxon>Dreissenidae</taxon>
        <taxon>Dreissena</taxon>
    </lineage>
</organism>
<protein>
    <submittedName>
        <fullName evidence="1">Uncharacterized protein</fullName>
    </submittedName>
</protein>